<dbReference type="InterPro" id="IPR029034">
    <property type="entry name" value="Cystine-knot_cytokine"/>
</dbReference>
<dbReference type="PANTHER" id="PTHR11515">
    <property type="entry name" value="GLYCOPROTEIN HORMONE BETA CHAIN"/>
    <property type="match status" value="1"/>
</dbReference>
<evidence type="ECO:0000256" key="5">
    <source>
        <dbReference type="ARBA" id="ARBA00023157"/>
    </source>
</evidence>
<dbReference type="EMBL" id="OL466929">
    <property type="protein sequence ID" value="UXP11774.1"/>
    <property type="molecule type" value="mRNA"/>
</dbReference>
<comment type="subunit">
    <text evidence="7">Heterodimer of a common alpha chain and a unique beta chain which confers biological specificity to thyrotropin, lutropin, follitropin and gonadotropin.</text>
</comment>
<comment type="similarity">
    <text evidence="2">Belongs to the glycoprotein hormones subunit beta family.</text>
</comment>
<dbReference type="PROSITE" id="PS00261">
    <property type="entry name" value="GLYCO_HORMONE_BETA_1"/>
    <property type="match status" value="1"/>
</dbReference>
<dbReference type="InterPro" id="IPR006208">
    <property type="entry name" value="Glyco_hormone_CN"/>
</dbReference>
<dbReference type="Pfam" id="PF00007">
    <property type="entry name" value="Cys_knot"/>
    <property type="match status" value="1"/>
</dbReference>
<accession>A0A977SRX7</accession>
<protein>
    <recommendedName>
        <fullName evidence="8">Thyrotropin subunit beta</fullName>
    </recommendedName>
    <alternativeName>
        <fullName evidence="9">Thyroid-stimulating hormone subunit beta</fullName>
    </alternativeName>
    <alternativeName>
        <fullName evidence="10">Thyrotropin beta chain</fullName>
    </alternativeName>
</protein>
<dbReference type="GO" id="GO:0005737">
    <property type="term" value="C:cytoplasm"/>
    <property type="evidence" value="ECO:0007669"/>
    <property type="project" value="TreeGrafter"/>
</dbReference>
<dbReference type="FunFam" id="2.10.90.10:FF:000007">
    <property type="entry name" value="Luteinizing hormone beta subunit"/>
    <property type="match status" value="1"/>
</dbReference>
<keyword evidence="5" id="KW-1015">Disulfide bond</keyword>
<organism evidence="12">
    <name type="scientific">Polypedates teraiensis</name>
    <name type="common">Terai tree frog</name>
    <dbReference type="NCBI Taxonomy" id="1179784"/>
    <lineage>
        <taxon>Eukaryota</taxon>
        <taxon>Metazoa</taxon>
        <taxon>Chordata</taxon>
        <taxon>Craniata</taxon>
        <taxon>Vertebrata</taxon>
        <taxon>Euteleostomi</taxon>
        <taxon>Amphibia</taxon>
        <taxon>Batrachia</taxon>
        <taxon>Anura</taxon>
        <taxon>Neobatrachia</taxon>
        <taxon>Ranoidea</taxon>
        <taxon>Rhacophoridae</taxon>
        <taxon>Rhacophorinae</taxon>
        <taxon>Polypedates</taxon>
    </lineage>
</organism>
<keyword evidence="4" id="KW-0372">Hormone</keyword>
<evidence type="ECO:0000256" key="10">
    <source>
        <dbReference type="ARBA" id="ARBA00042931"/>
    </source>
</evidence>
<feature type="domain" description="Glycoprotein hormone subunit beta" evidence="11">
    <location>
        <begin position="16"/>
        <end position="120"/>
    </location>
</feature>
<evidence type="ECO:0000256" key="7">
    <source>
        <dbReference type="ARBA" id="ARBA00038688"/>
    </source>
</evidence>
<dbReference type="InterPro" id="IPR001545">
    <property type="entry name" value="Gonadotropin_bsu"/>
</dbReference>
<keyword evidence="3" id="KW-0964">Secreted</keyword>
<dbReference type="PANTHER" id="PTHR11515:SF5">
    <property type="entry name" value="THYROTROPIN SUBUNIT BETA"/>
    <property type="match status" value="1"/>
</dbReference>
<evidence type="ECO:0000256" key="9">
    <source>
        <dbReference type="ARBA" id="ARBA00042284"/>
    </source>
</evidence>
<dbReference type="SUPFAM" id="SSF57501">
    <property type="entry name" value="Cystine-knot cytokines"/>
    <property type="match status" value="1"/>
</dbReference>
<proteinExistence type="evidence at transcript level"/>
<dbReference type="Gene3D" id="2.10.90.10">
    <property type="entry name" value="Cystine-knot cytokines"/>
    <property type="match status" value="1"/>
</dbReference>
<evidence type="ECO:0000256" key="3">
    <source>
        <dbReference type="ARBA" id="ARBA00022525"/>
    </source>
</evidence>
<dbReference type="AlphaFoldDB" id="A0A977SRX7"/>
<evidence type="ECO:0000259" key="11">
    <source>
        <dbReference type="Pfam" id="PF00007"/>
    </source>
</evidence>
<evidence type="ECO:0000313" key="12">
    <source>
        <dbReference type="EMBL" id="UXP11774.1"/>
    </source>
</evidence>
<gene>
    <name evidence="12" type="primary">Tshb</name>
</gene>
<comment type="subcellular location">
    <subcellularLocation>
        <location evidence="1">Secreted</location>
    </subcellularLocation>
</comment>
<evidence type="ECO:0000256" key="4">
    <source>
        <dbReference type="ARBA" id="ARBA00022702"/>
    </source>
</evidence>
<sequence length="143" mass="16501">MVSFLLCFAYGHANLMCMLTEYTIYVEKEECAYCIAVNTTICSGYCPTKDPNMKGTLPESNLNQNVCTYSDYIYKTVSIPGCPMHVDSLYTYPIALSCRCDKCNTDNIDCVQDSIESNYCTKPRMPKDFHYNYARNRIRQKYM</sequence>
<dbReference type="GO" id="GO:0005179">
    <property type="term" value="F:hormone activity"/>
    <property type="evidence" value="ECO:0007669"/>
    <property type="project" value="UniProtKB-KW"/>
</dbReference>
<name>A0A977SRX7_9NEOB</name>
<keyword evidence="6" id="KW-0325">Glycoprotein</keyword>
<reference evidence="12" key="1">
    <citation type="submission" date="2021-11" db="EMBL/GenBank/DDBJ databases">
        <authorList>
            <person name="Borah B.K."/>
            <person name="Trivedi A.K."/>
        </authorList>
    </citation>
    <scope>NUCLEOTIDE SEQUENCE</scope>
    <source>
        <tissue evidence="12">Brain</tissue>
    </source>
</reference>
<dbReference type="InterPro" id="IPR018245">
    <property type="entry name" value="Gonadotropin_bsu_CS"/>
</dbReference>
<dbReference type="CDD" id="cd00069">
    <property type="entry name" value="GHB_like"/>
    <property type="match status" value="1"/>
</dbReference>
<evidence type="ECO:0000256" key="8">
    <source>
        <dbReference type="ARBA" id="ARBA00039483"/>
    </source>
</evidence>
<evidence type="ECO:0000256" key="6">
    <source>
        <dbReference type="ARBA" id="ARBA00023180"/>
    </source>
</evidence>
<evidence type="ECO:0000256" key="2">
    <source>
        <dbReference type="ARBA" id="ARBA00006552"/>
    </source>
</evidence>
<dbReference type="SMART" id="SM00068">
    <property type="entry name" value="GHB"/>
    <property type="match status" value="1"/>
</dbReference>
<dbReference type="GO" id="GO:0005615">
    <property type="term" value="C:extracellular space"/>
    <property type="evidence" value="ECO:0007669"/>
    <property type="project" value="TreeGrafter"/>
</dbReference>
<evidence type="ECO:0000256" key="1">
    <source>
        <dbReference type="ARBA" id="ARBA00004613"/>
    </source>
</evidence>
<dbReference type="GO" id="GO:0007186">
    <property type="term" value="P:G protein-coupled receptor signaling pathway"/>
    <property type="evidence" value="ECO:0007669"/>
    <property type="project" value="TreeGrafter"/>
</dbReference>